<dbReference type="PANTHER" id="PTHR34315:SF1">
    <property type="entry name" value="INTRADIOL RING-CLEAVAGE DIOXYGENASES DOMAIN-CONTAINING PROTEIN-RELATED"/>
    <property type="match status" value="1"/>
</dbReference>
<dbReference type="EMBL" id="BAABKG010000003">
    <property type="protein sequence ID" value="GAA5148649.1"/>
    <property type="molecule type" value="Genomic_DNA"/>
</dbReference>
<evidence type="ECO:0000313" key="3">
    <source>
        <dbReference type="EMBL" id="GAA5148649.1"/>
    </source>
</evidence>
<evidence type="ECO:0000259" key="2">
    <source>
        <dbReference type="Pfam" id="PF00775"/>
    </source>
</evidence>
<name>A0ABP9PLL4_9ACTN</name>
<accession>A0ABP9PLL4</accession>
<dbReference type="RefSeq" id="WP_345458413.1">
    <property type="nucleotide sequence ID" value="NZ_BAABKG010000003.1"/>
</dbReference>
<dbReference type="PANTHER" id="PTHR34315">
    <property type="match status" value="1"/>
</dbReference>
<feature type="domain" description="Intradiol ring-cleavage dioxygenases" evidence="2">
    <location>
        <begin position="143"/>
        <end position="220"/>
    </location>
</feature>
<dbReference type="InterPro" id="IPR000627">
    <property type="entry name" value="Intradiol_dOase_C"/>
</dbReference>
<organism evidence="3 4">
    <name type="scientific">Nocardioides marinquilinus</name>
    <dbReference type="NCBI Taxonomy" id="1210400"/>
    <lineage>
        <taxon>Bacteria</taxon>
        <taxon>Bacillati</taxon>
        <taxon>Actinomycetota</taxon>
        <taxon>Actinomycetes</taxon>
        <taxon>Propionibacteriales</taxon>
        <taxon>Nocardioidaceae</taxon>
        <taxon>Nocardioides</taxon>
    </lineage>
</organism>
<evidence type="ECO:0000313" key="4">
    <source>
        <dbReference type="Proteomes" id="UP001500221"/>
    </source>
</evidence>
<dbReference type="Gene3D" id="2.60.130.10">
    <property type="entry name" value="Aromatic compound dioxygenase"/>
    <property type="match status" value="1"/>
</dbReference>
<protein>
    <recommendedName>
        <fullName evidence="2">Intradiol ring-cleavage dioxygenases domain-containing protein</fullName>
    </recommendedName>
</protein>
<feature type="region of interest" description="Disordered" evidence="1">
    <location>
        <begin position="1"/>
        <end position="20"/>
    </location>
</feature>
<dbReference type="Pfam" id="PF00775">
    <property type="entry name" value="Dioxygenase_C"/>
    <property type="match status" value="1"/>
</dbReference>
<dbReference type="Proteomes" id="UP001500221">
    <property type="component" value="Unassembled WGS sequence"/>
</dbReference>
<dbReference type="InterPro" id="IPR015889">
    <property type="entry name" value="Intradiol_dOase_core"/>
</dbReference>
<feature type="region of interest" description="Disordered" evidence="1">
    <location>
        <begin position="64"/>
        <end position="122"/>
    </location>
</feature>
<sequence>MTTPPVNHDHDEHREGFDHDLPVMQAKGMVRRPAHPDRPLARRGVLGLLGGLGAVAVVGCAAEGTSSTSSGTSSSSGSGGGPGGPPDGGGAGMAVSQADLDDGDIPEETAGPYPGDGSNGVDVLTESGIVRSDLTASFGDATGVAEGVPLTIALKVYDNGADGMTPYEGAAVYLWHCDREGRYSLYSEGVESENYLRGVQTVATDGSLTFTSIFPACYDGRWPHLHFEVYGSLDDATSGGTKLRTSQIAFPEDVCQTVYDTAEGYEASVSNLAGVSLDSDGVFGDGHSLQLATLTGSVDDGYTLRLNVPV</sequence>
<gene>
    <name evidence="3" type="ORF">GCM10023340_22770</name>
</gene>
<feature type="compositionally biased region" description="Low complexity" evidence="1">
    <location>
        <begin position="64"/>
        <end position="76"/>
    </location>
</feature>
<comment type="caution">
    <text evidence="3">The sequence shown here is derived from an EMBL/GenBank/DDBJ whole genome shotgun (WGS) entry which is preliminary data.</text>
</comment>
<evidence type="ECO:0000256" key="1">
    <source>
        <dbReference type="SAM" id="MobiDB-lite"/>
    </source>
</evidence>
<dbReference type="SUPFAM" id="SSF49482">
    <property type="entry name" value="Aromatic compound dioxygenase"/>
    <property type="match status" value="1"/>
</dbReference>
<reference evidence="4" key="1">
    <citation type="journal article" date="2019" name="Int. J. Syst. Evol. Microbiol.">
        <title>The Global Catalogue of Microorganisms (GCM) 10K type strain sequencing project: providing services to taxonomists for standard genome sequencing and annotation.</title>
        <authorList>
            <consortium name="The Broad Institute Genomics Platform"/>
            <consortium name="The Broad Institute Genome Sequencing Center for Infectious Disease"/>
            <person name="Wu L."/>
            <person name="Ma J."/>
        </authorList>
    </citation>
    <scope>NUCLEOTIDE SEQUENCE [LARGE SCALE GENOMIC DNA]</scope>
    <source>
        <strain evidence="4">JCM 18459</strain>
    </source>
</reference>
<feature type="compositionally biased region" description="Gly residues" evidence="1">
    <location>
        <begin position="77"/>
        <end position="92"/>
    </location>
</feature>
<proteinExistence type="predicted"/>
<feature type="compositionally biased region" description="Basic and acidic residues" evidence="1">
    <location>
        <begin position="7"/>
        <end position="20"/>
    </location>
</feature>
<keyword evidence="4" id="KW-1185">Reference proteome</keyword>